<evidence type="ECO:0000259" key="6">
    <source>
        <dbReference type="PROSITE" id="PS50090"/>
    </source>
</evidence>
<feature type="compositionally biased region" description="Polar residues" evidence="5">
    <location>
        <begin position="113"/>
        <end position="123"/>
    </location>
</feature>
<dbReference type="GO" id="GO:0000978">
    <property type="term" value="F:RNA polymerase II cis-regulatory region sequence-specific DNA binding"/>
    <property type="evidence" value="ECO:0007669"/>
    <property type="project" value="TreeGrafter"/>
</dbReference>
<sequence>MPPSHRRGPWVAAEDDVLLKLVESQGPNNWVQISQHMQHRSPKQCRERFHQNLKSTLNHDPISADEGVEIENLVQDIGKRWAEIARRLGNRSDNAVKNWWNSSMNRKRRGSALSGTSHASRTVNGRIEPPYPKLSVTAPSPSARHHYTVPDYNDRRSSWASVAESERGFHSPTAEHDPTSQLNWQTRAMRPSSPSRQRRQLTPIFTYAPSYADAALCSPAFSEISNQTSMGAPSMISDQNSIASASPRTAASPHMLHVPTIEPQPGYDQHRRGSSPNIRIHSEAPGAYYDGGVGATRSMESLIDADRSHRCAPHSSNSPVSYDFRYPWRHQYSNSAPQHRLATSVEADTPSTSPTGEPALKDRMAVKTLLND</sequence>
<gene>
    <name evidence="8" type="ORF">AJ80_02660</name>
</gene>
<evidence type="ECO:0000313" key="9">
    <source>
        <dbReference type="Proteomes" id="UP000224634"/>
    </source>
</evidence>
<keyword evidence="9" id="KW-1185">Reference proteome</keyword>
<dbReference type="GO" id="GO:2000037">
    <property type="term" value="P:regulation of stomatal complex patterning"/>
    <property type="evidence" value="ECO:0007669"/>
    <property type="project" value="UniProtKB-ARBA"/>
</dbReference>
<dbReference type="GO" id="GO:0000981">
    <property type="term" value="F:DNA-binding transcription factor activity, RNA polymerase II-specific"/>
    <property type="evidence" value="ECO:0007669"/>
    <property type="project" value="TreeGrafter"/>
</dbReference>
<dbReference type="AlphaFoldDB" id="A0A2B7YGN4"/>
<name>A0A2B7YGN4_POLH7</name>
<dbReference type="SUPFAM" id="SSF46689">
    <property type="entry name" value="Homeodomain-like"/>
    <property type="match status" value="1"/>
</dbReference>
<dbReference type="GO" id="GO:0005634">
    <property type="term" value="C:nucleus"/>
    <property type="evidence" value="ECO:0007669"/>
    <property type="project" value="UniProtKB-SubCell"/>
</dbReference>
<dbReference type="GO" id="GO:1902806">
    <property type="term" value="P:regulation of cell cycle G1/S phase transition"/>
    <property type="evidence" value="ECO:0007669"/>
    <property type="project" value="UniProtKB-ARBA"/>
</dbReference>
<feature type="compositionally biased region" description="Basic and acidic residues" evidence="5">
    <location>
        <begin position="164"/>
        <end position="178"/>
    </location>
</feature>
<dbReference type="STRING" id="1447883.A0A2B7YGN4"/>
<feature type="region of interest" description="Disordered" evidence="5">
    <location>
        <begin position="335"/>
        <end position="372"/>
    </location>
</feature>
<keyword evidence="3" id="KW-0238">DNA-binding</keyword>
<dbReference type="PROSITE" id="PS50090">
    <property type="entry name" value="MYB_LIKE"/>
    <property type="match status" value="2"/>
</dbReference>
<dbReference type="GO" id="GO:0000278">
    <property type="term" value="P:mitotic cell cycle"/>
    <property type="evidence" value="ECO:0007669"/>
    <property type="project" value="TreeGrafter"/>
</dbReference>
<feature type="domain" description="HTH myb-type" evidence="7">
    <location>
        <begin position="1"/>
        <end position="57"/>
    </location>
</feature>
<dbReference type="Pfam" id="PF13921">
    <property type="entry name" value="Myb_DNA-bind_6"/>
    <property type="match status" value="1"/>
</dbReference>
<dbReference type="Gene3D" id="1.10.10.60">
    <property type="entry name" value="Homeodomain-like"/>
    <property type="match status" value="2"/>
</dbReference>
<dbReference type="PANTHER" id="PTHR45614:SF25">
    <property type="entry name" value="MYB PROTEIN"/>
    <property type="match status" value="1"/>
</dbReference>
<feature type="region of interest" description="Disordered" evidence="5">
    <location>
        <begin position="106"/>
        <end position="198"/>
    </location>
</feature>
<dbReference type="GO" id="GO:1902584">
    <property type="term" value="P:positive regulation of response to water deprivation"/>
    <property type="evidence" value="ECO:0007669"/>
    <property type="project" value="UniProtKB-ARBA"/>
</dbReference>
<feature type="domain" description="Myb-like" evidence="6">
    <location>
        <begin position="54"/>
        <end position="104"/>
    </location>
</feature>
<dbReference type="FunFam" id="1.10.10.60:FF:000355">
    <property type="entry name" value="Transcription factor MYB124"/>
    <property type="match status" value="1"/>
</dbReference>
<comment type="subcellular location">
    <subcellularLocation>
        <location evidence="1">Nucleus</location>
    </subcellularLocation>
</comment>
<dbReference type="InterPro" id="IPR001005">
    <property type="entry name" value="SANT/Myb"/>
</dbReference>
<feature type="region of interest" description="Disordered" evidence="5">
    <location>
        <begin position="260"/>
        <end position="292"/>
    </location>
</feature>
<dbReference type="GO" id="GO:0032875">
    <property type="term" value="P:regulation of DNA endoreduplication"/>
    <property type="evidence" value="ECO:0007669"/>
    <property type="project" value="UniProtKB-ARBA"/>
</dbReference>
<dbReference type="CDD" id="cd00167">
    <property type="entry name" value="SANT"/>
    <property type="match status" value="2"/>
</dbReference>
<protein>
    <recommendedName>
        <fullName evidence="10">MYB family conidiophore development protein FlbD</fullName>
    </recommendedName>
</protein>
<proteinExistence type="predicted"/>
<dbReference type="InterPro" id="IPR009057">
    <property type="entry name" value="Homeodomain-like_sf"/>
</dbReference>
<evidence type="ECO:0000259" key="7">
    <source>
        <dbReference type="PROSITE" id="PS51294"/>
    </source>
</evidence>
<evidence type="ECO:0008006" key="10">
    <source>
        <dbReference type="Google" id="ProtNLM"/>
    </source>
</evidence>
<dbReference type="OrthoDB" id="2143914at2759"/>
<reference evidence="8 9" key="1">
    <citation type="submission" date="2017-10" db="EMBL/GenBank/DDBJ databases">
        <title>Comparative genomics in systemic dimorphic fungi from Ajellomycetaceae.</title>
        <authorList>
            <person name="Munoz J.F."/>
            <person name="Mcewen J.G."/>
            <person name="Clay O.K."/>
            <person name="Cuomo C.A."/>
        </authorList>
    </citation>
    <scope>NUCLEOTIDE SEQUENCE [LARGE SCALE GENOMIC DNA]</scope>
    <source>
        <strain evidence="8 9">UAMH7299</strain>
    </source>
</reference>
<dbReference type="EMBL" id="PDNA01000026">
    <property type="protein sequence ID" value="PGH23244.1"/>
    <property type="molecule type" value="Genomic_DNA"/>
</dbReference>
<dbReference type="InterPro" id="IPR050560">
    <property type="entry name" value="MYB_TF"/>
</dbReference>
<evidence type="ECO:0000256" key="4">
    <source>
        <dbReference type="ARBA" id="ARBA00023242"/>
    </source>
</evidence>
<dbReference type="Proteomes" id="UP000224634">
    <property type="component" value="Unassembled WGS sequence"/>
</dbReference>
<dbReference type="SMART" id="SM00717">
    <property type="entry name" value="SANT"/>
    <property type="match status" value="2"/>
</dbReference>
<keyword evidence="4" id="KW-0539">Nucleus</keyword>
<dbReference type="PROSITE" id="PS51294">
    <property type="entry name" value="HTH_MYB"/>
    <property type="match status" value="2"/>
</dbReference>
<accession>A0A2B7YGN4</accession>
<dbReference type="GO" id="GO:0033993">
    <property type="term" value="P:response to lipid"/>
    <property type="evidence" value="ECO:0007669"/>
    <property type="project" value="UniProtKB-ARBA"/>
</dbReference>
<evidence type="ECO:0000256" key="5">
    <source>
        <dbReference type="SAM" id="MobiDB-lite"/>
    </source>
</evidence>
<evidence type="ECO:0000313" key="8">
    <source>
        <dbReference type="EMBL" id="PGH23244.1"/>
    </source>
</evidence>
<dbReference type="GO" id="GO:0050891">
    <property type="term" value="P:multicellular organismal-level water homeostasis"/>
    <property type="evidence" value="ECO:0007669"/>
    <property type="project" value="UniProtKB-ARBA"/>
</dbReference>
<dbReference type="PANTHER" id="PTHR45614">
    <property type="entry name" value="MYB PROTEIN-RELATED"/>
    <property type="match status" value="1"/>
</dbReference>
<evidence type="ECO:0000256" key="3">
    <source>
        <dbReference type="ARBA" id="ARBA00023125"/>
    </source>
</evidence>
<dbReference type="GO" id="GO:1901002">
    <property type="term" value="P:positive regulation of response to salt stress"/>
    <property type="evidence" value="ECO:0007669"/>
    <property type="project" value="UniProtKB-ARBA"/>
</dbReference>
<comment type="caution">
    <text evidence="8">The sequence shown here is derived from an EMBL/GenBank/DDBJ whole genome shotgun (WGS) entry which is preliminary data.</text>
</comment>
<dbReference type="InterPro" id="IPR017930">
    <property type="entry name" value="Myb_dom"/>
</dbReference>
<keyword evidence="2" id="KW-0677">Repeat</keyword>
<evidence type="ECO:0000256" key="2">
    <source>
        <dbReference type="ARBA" id="ARBA00022737"/>
    </source>
</evidence>
<feature type="domain" description="Myb-like" evidence="6">
    <location>
        <begin position="2"/>
        <end position="53"/>
    </location>
</feature>
<feature type="domain" description="HTH myb-type" evidence="7">
    <location>
        <begin position="58"/>
        <end position="108"/>
    </location>
</feature>
<evidence type="ECO:0000256" key="1">
    <source>
        <dbReference type="ARBA" id="ARBA00004123"/>
    </source>
</evidence>
<organism evidence="8 9">
    <name type="scientific">Polytolypa hystricis (strain UAMH7299)</name>
    <dbReference type="NCBI Taxonomy" id="1447883"/>
    <lineage>
        <taxon>Eukaryota</taxon>
        <taxon>Fungi</taxon>
        <taxon>Dikarya</taxon>
        <taxon>Ascomycota</taxon>
        <taxon>Pezizomycotina</taxon>
        <taxon>Eurotiomycetes</taxon>
        <taxon>Eurotiomycetidae</taxon>
        <taxon>Onygenales</taxon>
        <taxon>Onygenales incertae sedis</taxon>
        <taxon>Polytolypa</taxon>
    </lineage>
</organism>
<dbReference type="GO" id="GO:0045944">
    <property type="term" value="P:positive regulation of transcription by RNA polymerase II"/>
    <property type="evidence" value="ECO:0007669"/>
    <property type="project" value="TreeGrafter"/>
</dbReference>